<keyword evidence="3" id="KW-1185">Reference proteome</keyword>
<keyword evidence="1" id="KW-1133">Transmembrane helix</keyword>
<evidence type="ECO:0000313" key="3">
    <source>
        <dbReference type="Proteomes" id="UP001197214"/>
    </source>
</evidence>
<keyword evidence="1" id="KW-0812">Transmembrane</keyword>
<dbReference type="Proteomes" id="UP001197214">
    <property type="component" value="Unassembled WGS sequence"/>
</dbReference>
<gene>
    <name evidence="2" type="ORF">KY084_02890</name>
</gene>
<evidence type="ECO:0000313" key="2">
    <source>
        <dbReference type="EMBL" id="MBW4329821.1"/>
    </source>
</evidence>
<evidence type="ECO:0000256" key="1">
    <source>
        <dbReference type="SAM" id="Phobius"/>
    </source>
</evidence>
<keyword evidence="1" id="KW-0472">Membrane</keyword>
<evidence type="ECO:0008006" key="4">
    <source>
        <dbReference type="Google" id="ProtNLM"/>
    </source>
</evidence>
<dbReference type="EMBL" id="JAHWZX010000002">
    <property type="protein sequence ID" value="MBW4329821.1"/>
    <property type="molecule type" value="Genomic_DNA"/>
</dbReference>
<protein>
    <recommendedName>
        <fullName evidence="4">Glycerophosphoryl diester phosphodiesterase membrane domain-containing protein</fullName>
    </recommendedName>
</protein>
<feature type="transmembrane region" description="Helical" evidence="1">
    <location>
        <begin position="235"/>
        <end position="260"/>
    </location>
</feature>
<comment type="caution">
    <text evidence="2">The sequence shown here is derived from an EMBL/GenBank/DDBJ whole genome shotgun (WGS) entry which is preliminary data.</text>
</comment>
<feature type="transmembrane region" description="Helical" evidence="1">
    <location>
        <begin position="100"/>
        <end position="123"/>
    </location>
</feature>
<accession>A0ABS6XK95</accession>
<feature type="transmembrane region" description="Helical" evidence="1">
    <location>
        <begin position="21"/>
        <end position="44"/>
    </location>
</feature>
<proteinExistence type="predicted"/>
<organism evidence="2 3">
    <name type="scientific">Stakelama flava</name>
    <dbReference type="NCBI Taxonomy" id="2860338"/>
    <lineage>
        <taxon>Bacteria</taxon>
        <taxon>Pseudomonadati</taxon>
        <taxon>Pseudomonadota</taxon>
        <taxon>Alphaproteobacteria</taxon>
        <taxon>Sphingomonadales</taxon>
        <taxon>Sphingomonadaceae</taxon>
        <taxon>Stakelama</taxon>
    </lineage>
</organism>
<feature type="transmembrane region" description="Helical" evidence="1">
    <location>
        <begin position="195"/>
        <end position="215"/>
    </location>
</feature>
<sequence length="278" mass="29016">MRQAMVKMESVWQRTAEFLSDNVTVVLPIAIAAIFVPTTISQAVQPLHADSGQALQVVLAILTLIFTLLSIWGQAAIMALAIDPTIGRSAARTGARRMPAIIGTGLLLLLALLVLLLPIYLVLAPDGAGAWTLASGNAKPSPAAMAAIVLYAIVLIVILVIAFARLVLITPVIVAERRGIGAIRRSWRLTRGRTAAMVGLILLYAVIVIVAQLAAKTVLGSVLLLIFGGDGVINVATVLTAIGVGLVIMIFTVLQAAFLAKLYVALADPAELNAAVPA</sequence>
<feature type="transmembrane region" description="Helical" evidence="1">
    <location>
        <begin position="143"/>
        <end position="174"/>
    </location>
</feature>
<name>A0ABS6XK95_9SPHN</name>
<feature type="transmembrane region" description="Helical" evidence="1">
    <location>
        <begin position="56"/>
        <end position="80"/>
    </location>
</feature>
<dbReference type="RefSeq" id="WP_219236927.1">
    <property type="nucleotide sequence ID" value="NZ_JAHWZX010000002.1"/>
</dbReference>
<reference evidence="2 3" key="1">
    <citation type="submission" date="2021-07" db="EMBL/GenBank/DDBJ databases">
        <title>Stakelama flava sp. nov., a novel endophytic bacterium isolated from branch of Kandelia candel.</title>
        <authorList>
            <person name="Tuo L."/>
        </authorList>
    </citation>
    <scope>NUCLEOTIDE SEQUENCE [LARGE SCALE GENOMIC DNA]</scope>
    <source>
        <strain evidence="2 3">CBK3Z-3</strain>
    </source>
</reference>